<evidence type="ECO:0000313" key="2">
    <source>
        <dbReference type="Proteomes" id="UP000283634"/>
    </source>
</evidence>
<reference evidence="1 2" key="1">
    <citation type="journal article" date="2018" name="BMC Genomics">
        <title>Genomic comparison of Trypanosoma conorhini and Trypanosoma rangeli to Trypanosoma cruzi strains of high and low virulence.</title>
        <authorList>
            <person name="Bradwell K.R."/>
            <person name="Koparde V.N."/>
            <person name="Matveyev A.V."/>
            <person name="Serrano M.G."/>
            <person name="Alves J.M."/>
            <person name="Parikh H."/>
            <person name="Huang B."/>
            <person name="Lee V."/>
            <person name="Espinosa-Alvarez O."/>
            <person name="Ortiz P.A."/>
            <person name="Costa-Martins A.G."/>
            <person name="Teixeira M.M."/>
            <person name="Buck G.A."/>
        </authorList>
    </citation>
    <scope>NUCLEOTIDE SEQUENCE [LARGE SCALE GENOMIC DNA]</scope>
    <source>
        <strain evidence="1 2">AM80</strain>
    </source>
</reference>
<dbReference type="RefSeq" id="XP_029236136.1">
    <property type="nucleotide sequence ID" value="XM_029384047.1"/>
</dbReference>
<dbReference type="AlphaFoldDB" id="A0A3R7KTK1"/>
<dbReference type="EMBL" id="MKGL01000292">
    <property type="protein sequence ID" value="RNF01095.1"/>
    <property type="molecule type" value="Genomic_DNA"/>
</dbReference>
<protein>
    <submittedName>
        <fullName evidence="1">Uncharacterized protein</fullName>
    </submittedName>
</protein>
<dbReference type="GeneID" id="40331178"/>
<proteinExistence type="predicted"/>
<evidence type="ECO:0000313" key="1">
    <source>
        <dbReference type="EMBL" id="RNF01095.1"/>
    </source>
</evidence>
<keyword evidence="2" id="KW-1185">Reference proteome</keyword>
<gene>
    <name evidence="1" type="ORF">TraAM80_07245</name>
</gene>
<comment type="caution">
    <text evidence="1">The sequence shown here is derived from an EMBL/GenBank/DDBJ whole genome shotgun (WGS) entry which is preliminary data.</text>
</comment>
<name>A0A3R7KTK1_TRYRA</name>
<accession>A0A3R7KTK1</accession>
<dbReference type="Proteomes" id="UP000283634">
    <property type="component" value="Unassembled WGS sequence"/>
</dbReference>
<sequence length="107" mass="11417">MAGNNAVKTKGKTEEALFAVKEVGFIAVVLPRRLAKEGKVRRVSERVRADAAAKRTERTELAAKLTEEKLGKTVVGLGSGALPDPCSAEVNTITRRNDEVLGACVRA</sequence>
<organism evidence="1 2">
    <name type="scientific">Trypanosoma rangeli</name>
    <dbReference type="NCBI Taxonomy" id="5698"/>
    <lineage>
        <taxon>Eukaryota</taxon>
        <taxon>Discoba</taxon>
        <taxon>Euglenozoa</taxon>
        <taxon>Kinetoplastea</taxon>
        <taxon>Metakinetoplastina</taxon>
        <taxon>Trypanosomatida</taxon>
        <taxon>Trypanosomatidae</taxon>
        <taxon>Trypanosoma</taxon>
        <taxon>Herpetosoma</taxon>
    </lineage>
</organism>